<reference evidence="2 3" key="1">
    <citation type="submission" date="2019-09" db="EMBL/GenBank/DDBJ databases">
        <title>Nitrincola iocasae sp. nov., a bacterium isolated from the sediment collected at a cold seep field in South China Sea.</title>
        <authorList>
            <person name="Zhang H."/>
            <person name="Wang H."/>
            <person name="Li C."/>
        </authorList>
    </citation>
    <scope>NUCLEOTIDE SEQUENCE [LARGE SCALE GENOMIC DNA]</scope>
    <source>
        <strain evidence="2 3">KXZD1103</strain>
    </source>
</reference>
<sequence>MGEMQPDHGPTSDKWPLWVLLDRQETQSRGWPSVSWKISQISAVKPEDPEAVPLCLQLHRDERIAYRFNLSAQAPTLFVICEEMDAGKLVPRKLSVAQDLAADHLDAGQPVLSIPMPQPVYVWLEQFMAQHGELEDPKAGKRRLRAQASGEMSGGTA</sequence>
<name>A0A5J6LBX9_9GAMM</name>
<protein>
    <submittedName>
        <fullName evidence="2">DUF3305 domain-containing protein</fullName>
    </submittedName>
</protein>
<dbReference type="EMBL" id="CP044222">
    <property type="protein sequence ID" value="QEW06085.1"/>
    <property type="molecule type" value="Genomic_DNA"/>
</dbReference>
<feature type="region of interest" description="Disordered" evidence="1">
    <location>
        <begin position="135"/>
        <end position="157"/>
    </location>
</feature>
<evidence type="ECO:0000256" key="1">
    <source>
        <dbReference type="SAM" id="MobiDB-lite"/>
    </source>
</evidence>
<dbReference type="KEGG" id="nik:F5I99_06000"/>
<dbReference type="Pfam" id="PF11749">
    <property type="entry name" value="DUF3305"/>
    <property type="match status" value="1"/>
</dbReference>
<keyword evidence="3" id="KW-1185">Reference proteome</keyword>
<dbReference type="Proteomes" id="UP000325606">
    <property type="component" value="Chromosome"/>
</dbReference>
<evidence type="ECO:0000313" key="2">
    <source>
        <dbReference type="EMBL" id="QEW06085.1"/>
    </source>
</evidence>
<gene>
    <name evidence="2" type="ORF">F5I99_06000</name>
</gene>
<accession>A0A5J6LBX9</accession>
<dbReference type="InterPro" id="IPR021736">
    <property type="entry name" value="DUF3305"/>
</dbReference>
<dbReference type="AlphaFoldDB" id="A0A5J6LBX9"/>
<organism evidence="2 3">
    <name type="scientific">Nitrincola iocasae</name>
    <dbReference type="NCBI Taxonomy" id="2614693"/>
    <lineage>
        <taxon>Bacteria</taxon>
        <taxon>Pseudomonadati</taxon>
        <taxon>Pseudomonadota</taxon>
        <taxon>Gammaproteobacteria</taxon>
        <taxon>Oceanospirillales</taxon>
        <taxon>Oceanospirillaceae</taxon>
        <taxon>Nitrincola</taxon>
    </lineage>
</organism>
<evidence type="ECO:0000313" key="3">
    <source>
        <dbReference type="Proteomes" id="UP000325606"/>
    </source>
</evidence>
<proteinExistence type="predicted"/>